<accession>A0AAV7RLB1</accession>
<evidence type="ECO:0000313" key="2">
    <source>
        <dbReference type="EMBL" id="KAJ1152381.1"/>
    </source>
</evidence>
<comment type="caution">
    <text evidence="2">The sequence shown here is derived from an EMBL/GenBank/DDBJ whole genome shotgun (WGS) entry which is preliminary data.</text>
</comment>
<dbReference type="Proteomes" id="UP001066276">
    <property type="component" value="Chromosome 5"/>
</dbReference>
<gene>
    <name evidence="2" type="ORF">NDU88_005156</name>
</gene>
<feature type="compositionally biased region" description="Basic and acidic residues" evidence="1">
    <location>
        <begin position="145"/>
        <end position="155"/>
    </location>
</feature>
<sequence length="206" mass="23562">MCPIDYVFEPIWAFELLMNFEVLRVEESDHYLLRTIIKMDIAPRQMRDLMLNIDCSKRLQTRLSEKHPSLLKELQYNYSGLDHREVPLDPLVGSCGVGAGREPGTPLCPVGLPIVRNLLSWWSRKTGNLLTIPCSLGLSGTVRDCTRSSSEHTVDPKTTGKRKHKRESRYIEEEKQTQKTLSFGPEAIIHPLSTEWIPYVKVAPYV</sequence>
<name>A0AAV7RLB1_PLEWA</name>
<protein>
    <submittedName>
        <fullName evidence="2">Uncharacterized protein</fullName>
    </submittedName>
</protein>
<proteinExistence type="predicted"/>
<dbReference type="EMBL" id="JANPWB010000009">
    <property type="protein sequence ID" value="KAJ1152381.1"/>
    <property type="molecule type" value="Genomic_DNA"/>
</dbReference>
<dbReference type="AlphaFoldDB" id="A0AAV7RLB1"/>
<evidence type="ECO:0000313" key="3">
    <source>
        <dbReference type="Proteomes" id="UP001066276"/>
    </source>
</evidence>
<organism evidence="2 3">
    <name type="scientific">Pleurodeles waltl</name>
    <name type="common">Iberian ribbed newt</name>
    <dbReference type="NCBI Taxonomy" id="8319"/>
    <lineage>
        <taxon>Eukaryota</taxon>
        <taxon>Metazoa</taxon>
        <taxon>Chordata</taxon>
        <taxon>Craniata</taxon>
        <taxon>Vertebrata</taxon>
        <taxon>Euteleostomi</taxon>
        <taxon>Amphibia</taxon>
        <taxon>Batrachia</taxon>
        <taxon>Caudata</taxon>
        <taxon>Salamandroidea</taxon>
        <taxon>Salamandridae</taxon>
        <taxon>Pleurodelinae</taxon>
        <taxon>Pleurodeles</taxon>
    </lineage>
</organism>
<reference evidence="2" key="1">
    <citation type="journal article" date="2022" name="bioRxiv">
        <title>Sequencing and chromosome-scale assembly of the giantPleurodeles waltlgenome.</title>
        <authorList>
            <person name="Brown T."/>
            <person name="Elewa A."/>
            <person name="Iarovenko S."/>
            <person name="Subramanian E."/>
            <person name="Araus A.J."/>
            <person name="Petzold A."/>
            <person name="Susuki M."/>
            <person name="Suzuki K.-i.T."/>
            <person name="Hayashi T."/>
            <person name="Toyoda A."/>
            <person name="Oliveira C."/>
            <person name="Osipova E."/>
            <person name="Leigh N.D."/>
            <person name="Simon A."/>
            <person name="Yun M.H."/>
        </authorList>
    </citation>
    <scope>NUCLEOTIDE SEQUENCE</scope>
    <source>
        <strain evidence="2">20211129_DDA</strain>
        <tissue evidence="2">Liver</tissue>
    </source>
</reference>
<evidence type="ECO:0000256" key="1">
    <source>
        <dbReference type="SAM" id="MobiDB-lite"/>
    </source>
</evidence>
<feature type="region of interest" description="Disordered" evidence="1">
    <location>
        <begin position="145"/>
        <end position="176"/>
    </location>
</feature>
<keyword evidence="3" id="KW-1185">Reference proteome</keyword>